<feature type="domain" description="ABC transmembrane type-1" evidence="8">
    <location>
        <begin position="71"/>
        <end position="284"/>
    </location>
</feature>
<evidence type="ECO:0000313" key="10">
    <source>
        <dbReference type="Proteomes" id="UP000199081"/>
    </source>
</evidence>
<reference evidence="10" key="1">
    <citation type="submission" date="2016-10" db="EMBL/GenBank/DDBJ databases">
        <authorList>
            <person name="Varghese N."/>
            <person name="Submissions S."/>
        </authorList>
    </citation>
    <scope>NUCLEOTIDE SEQUENCE [LARGE SCALE GENOMIC DNA]</scope>
    <source>
        <strain evidence="10">DSM 19183</strain>
    </source>
</reference>
<accession>A0A1H7HQT8</accession>
<gene>
    <name evidence="9" type="ORF">SAMN04488099_103121</name>
</gene>
<feature type="transmembrane region" description="Helical" evidence="7">
    <location>
        <begin position="105"/>
        <end position="130"/>
    </location>
</feature>
<comment type="subcellular location">
    <subcellularLocation>
        <location evidence="1 7">Cell membrane</location>
        <topology evidence="1 7">Multi-pass membrane protein</topology>
    </subcellularLocation>
</comment>
<evidence type="ECO:0000256" key="3">
    <source>
        <dbReference type="ARBA" id="ARBA00022475"/>
    </source>
</evidence>
<keyword evidence="10" id="KW-1185">Reference proteome</keyword>
<keyword evidence="2 7" id="KW-0813">Transport</keyword>
<feature type="transmembrane region" description="Helical" evidence="7">
    <location>
        <begin position="157"/>
        <end position="179"/>
    </location>
</feature>
<dbReference type="Gene3D" id="1.10.3720.10">
    <property type="entry name" value="MetI-like"/>
    <property type="match status" value="1"/>
</dbReference>
<dbReference type="PANTHER" id="PTHR30193">
    <property type="entry name" value="ABC TRANSPORTER PERMEASE PROTEIN"/>
    <property type="match status" value="1"/>
</dbReference>
<evidence type="ECO:0000256" key="4">
    <source>
        <dbReference type="ARBA" id="ARBA00022692"/>
    </source>
</evidence>
<dbReference type="STRING" id="426702.SAMN04488099_103121"/>
<name>A0A1H7HQT8_9LACT</name>
<dbReference type="Proteomes" id="UP000199081">
    <property type="component" value="Unassembled WGS sequence"/>
</dbReference>
<dbReference type="SUPFAM" id="SSF161098">
    <property type="entry name" value="MetI-like"/>
    <property type="match status" value="1"/>
</dbReference>
<dbReference type="AlphaFoldDB" id="A0A1H7HQT8"/>
<feature type="transmembrane region" description="Helical" evidence="7">
    <location>
        <begin position="75"/>
        <end position="96"/>
    </location>
</feature>
<organism evidence="9 10">
    <name type="scientific">Alkalibacterium pelagium</name>
    <dbReference type="NCBI Taxonomy" id="426702"/>
    <lineage>
        <taxon>Bacteria</taxon>
        <taxon>Bacillati</taxon>
        <taxon>Bacillota</taxon>
        <taxon>Bacilli</taxon>
        <taxon>Lactobacillales</taxon>
        <taxon>Carnobacteriaceae</taxon>
        <taxon>Alkalibacterium</taxon>
    </lineage>
</organism>
<comment type="similarity">
    <text evidence="7">Belongs to the binding-protein-dependent transport system permease family.</text>
</comment>
<dbReference type="InterPro" id="IPR035906">
    <property type="entry name" value="MetI-like_sf"/>
</dbReference>
<keyword evidence="6 7" id="KW-0472">Membrane</keyword>
<evidence type="ECO:0000259" key="8">
    <source>
        <dbReference type="PROSITE" id="PS50928"/>
    </source>
</evidence>
<evidence type="ECO:0000313" key="9">
    <source>
        <dbReference type="EMBL" id="SEK51400.1"/>
    </source>
</evidence>
<proteinExistence type="inferred from homology"/>
<dbReference type="InterPro" id="IPR000515">
    <property type="entry name" value="MetI-like"/>
</dbReference>
<dbReference type="InterPro" id="IPR051393">
    <property type="entry name" value="ABC_transporter_permease"/>
</dbReference>
<keyword evidence="4 7" id="KW-0812">Transmembrane</keyword>
<dbReference type="PROSITE" id="PS50928">
    <property type="entry name" value="ABC_TM1"/>
    <property type="match status" value="1"/>
</dbReference>
<feature type="transmembrane region" description="Helical" evidence="7">
    <location>
        <begin position="212"/>
        <end position="231"/>
    </location>
</feature>
<dbReference type="EMBL" id="FNZU01000003">
    <property type="protein sequence ID" value="SEK51400.1"/>
    <property type="molecule type" value="Genomic_DNA"/>
</dbReference>
<sequence length="295" mass="32941">MKISKTVSTLMFLPFLLFFVLFWIIPFVYGIYVSFHNWTVSGGNNGFVGLDNYIRILTPGSMYHDSFMNALGNTLYFVGISLVPLVVFALLLALLIENIPGKLKVVFRTIFFISYAVSVTAVSAIFKWLFTGNGGYINNVLQTFGLDSIRWLNTQPYAWIAILAATVWWTIGYNMILFVNALDEVDESLYEAAALDGANAWQRFWNVTFPSIKGVFVFVVIITVIASFNLYGQTLLITEGGPARSTMSLTMIIQNTIFSQNNLGMGSAMAVLMGIIMVFITGIQYMIGFRKDENG</sequence>
<evidence type="ECO:0000256" key="1">
    <source>
        <dbReference type="ARBA" id="ARBA00004651"/>
    </source>
</evidence>
<dbReference type="GO" id="GO:0005886">
    <property type="term" value="C:plasma membrane"/>
    <property type="evidence" value="ECO:0007669"/>
    <property type="project" value="UniProtKB-SubCell"/>
</dbReference>
<dbReference type="Pfam" id="PF00528">
    <property type="entry name" value="BPD_transp_1"/>
    <property type="match status" value="1"/>
</dbReference>
<keyword evidence="5 7" id="KW-1133">Transmembrane helix</keyword>
<dbReference type="CDD" id="cd06261">
    <property type="entry name" value="TM_PBP2"/>
    <property type="match status" value="1"/>
</dbReference>
<protein>
    <submittedName>
        <fullName evidence="9">Multiple sugar transport system permease protein</fullName>
    </submittedName>
</protein>
<evidence type="ECO:0000256" key="5">
    <source>
        <dbReference type="ARBA" id="ARBA00022989"/>
    </source>
</evidence>
<feature type="transmembrane region" description="Helical" evidence="7">
    <location>
        <begin position="268"/>
        <end position="287"/>
    </location>
</feature>
<keyword evidence="3" id="KW-1003">Cell membrane</keyword>
<dbReference type="RefSeq" id="WP_218025355.1">
    <property type="nucleotide sequence ID" value="NZ_BJYC01000007.1"/>
</dbReference>
<dbReference type="PANTHER" id="PTHR30193:SF37">
    <property type="entry name" value="INNER MEMBRANE ABC TRANSPORTER PERMEASE PROTEIN YCJO"/>
    <property type="match status" value="1"/>
</dbReference>
<evidence type="ECO:0000256" key="6">
    <source>
        <dbReference type="ARBA" id="ARBA00023136"/>
    </source>
</evidence>
<feature type="transmembrane region" description="Helical" evidence="7">
    <location>
        <begin position="12"/>
        <end position="32"/>
    </location>
</feature>
<evidence type="ECO:0000256" key="2">
    <source>
        <dbReference type="ARBA" id="ARBA00022448"/>
    </source>
</evidence>
<evidence type="ECO:0000256" key="7">
    <source>
        <dbReference type="RuleBase" id="RU363032"/>
    </source>
</evidence>
<dbReference type="GO" id="GO:0055085">
    <property type="term" value="P:transmembrane transport"/>
    <property type="evidence" value="ECO:0007669"/>
    <property type="project" value="InterPro"/>
</dbReference>
<keyword evidence="9" id="KW-0762">Sugar transport</keyword>